<sequence>MAEIKIEKKKTVWPWIVLLLLVIAGVVYFLFFRENEENNTEAEENTTVVNDVMQSDIDQNQYDESGNTQIASYVDFIEENRSNMGLDHEYTNEALMKLINATQAAADDADYDIKKDMDEVKKYADKITTDPYETSHADTIKKAFDKLAVILENIQEHTNRNLASESAAVKEAASAINPDELTLDQKSEVKSFFDKASTLLEKMNQ</sequence>
<name>A0ABQ1JCU1_9FLAO</name>
<keyword evidence="3" id="KW-1185">Reference proteome</keyword>
<evidence type="ECO:0000313" key="3">
    <source>
        <dbReference type="Proteomes" id="UP000615760"/>
    </source>
</evidence>
<keyword evidence="1" id="KW-0472">Membrane</keyword>
<organism evidence="2 3">
    <name type="scientific">Flavobacterium suaedae</name>
    <dbReference type="NCBI Taxonomy" id="1767027"/>
    <lineage>
        <taxon>Bacteria</taxon>
        <taxon>Pseudomonadati</taxon>
        <taxon>Bacteroidota</taxon>
        <taxon>Flavobacteriia</taxon>
        <taxon>Flavobacteriales</taxon>
        <taxon>Flavobacteriaceae</taxon>
        <taxon>Flavobacterium</taxon>
    </lineage>
</organism>
<evidence type="ECO:0008006" key="4">
    <source>
        <dbReference type="Google" id="ProtNLM"/>
    </source>
</evidence>
<gene>
    <name evidence="2" type="ORF">GCM10007424_01540</name>
</gene>
<keyword evidence="1" id="KW-0812">Transmembrane</keyword>
<comment type="caution">
    <text evidence="2">The sequence shown here is derived from an EMBL/GenBank/DDBJ whole genome shotgun (WGS) entry which is preliminary data.</text>
</comment>
<dbReference type="Proteomes" id="UP000615760">
    <property type="component" value="Unassembled WGS sequence"/>
</dbReference>
<keyword evidence="1" id="KW-1133">Transmembrane helix</keyword>
<accession>A0ABQ1JCU1</accession>
<protein>
    <recommendedName>
        <fullName evidence="4">Immunodominant membrane protein</fullName>
    </recommendedName>
</protein>
<reference evidence="3" key="1">
    <citation type="journal article" date="2019" name="Int. J. Syst. Evol. Microbiol.">
        <title>The Global Catalogue of Microorganisms (GCM) 10K type strain sequencing project: providing services to taxonomists for standard genome sequencing and annotation.</title>
        <authorList>
            <consortium name="The Broad Institute Genomics Platform"/>
            <consortium name="The Broad Institute Genome Sequencing Center for Infectious Disease"/>
            <person name="Wu L."/>
            <person name="Ma J."/>
        </authorList>
    </citation>
    <scope>NUCLEOTIDE SEQUENCE [LARGE SCALE GENOMIC DNA]</scope>
    <source>
        <strain evidence="3">CGMCC 1.15461</strain>
    </source>
</reference>
<feature type="transmembrane region" description="Helical" evidence="1">
    <location>
        <begin position="12"/>
        <end position="31"/>
    </location>
</feature>
<evidence type="ECO:0000256" key="1">
    <source>
        <dbReference type="SAM" id="Phobius"/>
    </source>
</evidence>
<evidence type="ECO:0000313" key="2">
    <source>
        <dbReference type="EMBL" id="GGB65311.1"/>
    </source>
</evidence>
<dbReference type="EMBL" id="BMJE01000001">
    <property type="protein sequence ID" value="GGB65311.1"/>
    <property type="molecule type" value="Genomic_DNA"/>
</dbReference>
<proteinExistence type="predicted"/>
<dbReference type="RefSeq" id="WP_188619319.1">
    <property type="nucleotide sequence ID" value="NZ_BMJE01000001.1"/>
</dbReference>